<feature type="domain" description="Helitron helicase-like" evidence="3">
    <location>
        <begin position="219"/>
        <end position="404"/>
    </location>
</feature>
<name>A0A8T0SK71_PANVG</name>
<dbReference type="PANTHER" id="PTHR10492">
    <property type="match status" value="1"/>
</dbReference>
<sequence>MFAMTSMGVNVINSINDARGPYVFKISGQLCHRIGSLIPNDEARPEYCQLYIFDTDNEVRNRIAVATTSNSDFQPNEAIVASLITMLDTHNSVVQVFRTARDRLSMQPNNQSGEPDDRYAVKLFSTPTQHGNIYSDPVTSEVVGLVVNDLGTTEEGRDLIVQDHSCQLQRVKETHCKFMAMQYPLLFPYGEDGFHENIKYRRCSRSNKIKRKVVTMAEYYSYRLHDRADDFNTPLRSKRLTQAYEVDAYCCVEDDRLRYYRKKSFQKKYRSSPYKALVEAVSSGITQGSAAGQRIYLPGSFTASPRYYYQNYQDCVALCRRFGCPHLFITFTCNALWPEIDEALAFIPGQQASDRPDIVDRVFEMKLKLLIQDIEKYEFFGPILGVVYTIEFQKRGLPHVHLILWLKKDKPIDAAQIDAFISAQLPNPSVDPLGFEAVSKFMIHGPCGSLNTSSPCMVDGKCDKFYPKNFSETTTIAGNGQVTYARPNNGITTEKNGVRIDNTFVVPHNVDLLVKYQAHINVESVNRNGMEKYLFKYTNKGPDCAKAALKRKRGNPDSPTEIIDEIKEYLDCRYVTPNDAAWRLLQFDIHYTNPSVERLAVHLPLENGVLYTEDDYLDQVIENPSNLITKLTAWFDANQQYPEARQYTYVEFPEHWTWHGDGKYWHIRRNSRGKVGRIANVAPNEGERFYLRMLLHIVKGAQSYSDLRTVAGHKHPTFRAACEALGLLGDDQEWFHAMADAAHWALPYQLRQLFVTLLLFCEVTNPVKLLDEYTQAMGEDIAYHAKQLTPELPTTTMDQHIRSYVLVELEKLLKDAGYSLDHFHLPQPDHSSSRILTNRFIMEELSYNSNGAFAELDEQIKRLNSSQKHIYDTIEHSVLNGCGHTFFVYGYGGTGKTFLWNTLLNSIRSQGKIALAVASSGIAALLLPGGRTPHSRFRIPLDIHEHSVCAIKKNTQLAELIQQTSLIIWDEAPVNHRHCFEALDRTLRDIMSFNNDDASTKQFGGITVVLGGDFRQTLPVIPNARKQQIMNAAITRSRIWPCCKVLELTENMRLNCPTLSGPQRIELQKFAEWLLSIGDGTTPGSTIDQPDTTWVQIPDNLLLPPEQRNLTGLISFVYETTPRVTELAAYLCERAILAPTNEVAAMINKEIICKIATEEMSYYSSDSIDDPTSNYCTMESLYPQEFLNTIQMSGLPDHHLQLKIGVPIMLLRNLNPSKGLCNGTRLIVTQLTHRIIEAQIITGKATGSKAYIPRITSVSCDPKWPFKIKRRQFPVRVSYAMTINKSQGQTLSKVGVYLPSPVFSHGQLYVAFSRVTSPTGLRVLIENNSERYENHTHNVVYTEIFNDLTSRRNY</sequence>
<keyword evidence="1" id="KW-0067">ATP-binding</keyword>
<keyword evidence="6" id="KW-1185">Reference proteome</keyword>
<gene>
    <name evidence="5" type="ORF">PVAP13_5KG260600</name>
</gene>
<accession>A0A8T0SK71</accession>
<comment type="similarity">
    <text evidence="1">Belongs to the helicase family.</text>
</comment>
<evidence type="ECO:0000259" key="2">
    <source>
        <dbReference type="Pfam" id="PF05970"/>
    </source>
</evidence>
<dbReference type="GO" id="GO:0005524">
    <property type="term" value="F:ATP binding"/>
    <property type="evidence" value="ECO:0007669"/>
    <property type="project" value="UniProtKB-KW"/>
</dbReference>
<keyword evidence="1" id="KW-0347">Helicase</keyword>
<dbReference type="Pfam" id="PF05970">
    <property type="entry name" value="PIF1"/>
    <property type="match status" value="1"/>
</dbReference>
<comment type="catalytic activity">
    <reaction evidence="1">
        <text>ATP + H2O = ADP + phosphate + H(+)</text>
        <dbReference type="Rhea" id="RHEA:13065"/>
        <dbReference type="ChEBI" id="CHEBI:15377"/>
        <dbReference type="ChEBI" id="CHEBI:15378"/>
        <dbReference type="ChEBI" id="CHEBI:30616"/>
        <dbReference type="ChEBI" id="CHEBI:43474"/>
        <dbReference type="ChEBI" id="CHEBI:456216"/>
        <dbReference type="EC" id="5.6.2.3"/>
    </reaction>
</comment>
<dbReference type="EC" id="5.6.2.3" evidence="1"/>
<feature type="domain" description="DNA helicase Pif1-like DEAD-box helicase" evidence="2">
    <location>
        <begin position="863"/>
        <end position="1083"/>
    </location>
</feature>
<dbReference type="InterPro" id="IPR049163">
    <property type="entry name" value="Pif1-like_2B_dom"/>
</dbReference>
<dbReference type="Pfam" id="PF14214">
    <property type="entry name" value="Helitron_like_N"/>
    <property type="match status" value="1"/>
</dbReference>
<dbReference type="InterPro" id="IPR025476">
    <property type="entry name" value="Helitron_helicase-like"/>
</dbReference>
<protein>
    <recommendedName>
        <fullName evidence="1">ATP-dependent DNA helicase</fullName>
        <ecNumber evidence="1">5.6.2.3</ecNumber>
    </recommendedName>
</protein>
<feature type="domain" description="DNA helicase Pif1-like 2B" evidence="4">
    <location>
        <begin position="1185"/>
        <end position="1231"/>
    </location>
</feature>
<dbReference type="Gene3D" id="3.40.50.300">
    <property type="entry name" value="P-loop containing nucleotide triphosphate hydrolases"/>
    <property type="match status" value="1"/>
</dbReference>
<dbReference type="PANTHER" id="PTHR10492:SF57">
    <property type="entry name" value="ATP-DEPENDENT DNA HELICASE"/>
    <property type="match status" value="1"/>
</dbReference>
<organism evidence="5 6">
    <name type="scientific">Panicum virgatum</name>
    <name type="common">Blackwell switchgrass</name>
    <dbReference type="NCBI Taxonomy" id="38727"/>
    <lineage>
        <taxon>Eukaryota</taxon>
        <taxon>Viridiplantae</taxon>
        <taxon>Streptophyta</taxon>
        <taxon>Embryophyta</taxon>
        <taxon>Tracheophyta</taxon>
        <taxon>Spermatophyta</taxon>
        <taxon>Magnoliopsida</taxon>
        <taxon>Liliopsida</taxon>
        <taxon>Poales</taxon>
        <taxon>Poaceae</taxon>
        <taxon>PACMAD clade</taxon>
        <taxon>Panicoideae</taxon>
        <taxon>Panicodae</taxon>
        <taxon>Paniceae</taxon>
        <taxon>Panicinae</taxon>
        <taxon>Panicum</taxon>
        <taxon>Panicum sect. Hiantes</taxon>
    </lineage>
</organism>
<dbReference type="EMBL" id="CM029045">
    <property type="protein sequence ID" value="KAG2597363.1"/>
    <property type="molecule type" value="Genomic_DNA"/>
</dbReference>
<evidence type="ECO:0000256" key="1">
    <source>
        <dbReference type="RuleBase" id="RU363044"/>
    </source>
</evidence>
<comment type="caution">
    <text evidence="5">The sequence shown here is derived from an EMBL/GenBank/DDBJ whole genome shotgun (WGS) entry which is preliminary data.</text>
</comment>
<dbReference type="InterPro" id="IPR027417">
    <property type="entry name" value="P-loop_NTPase"/>
</dbReference>
<dbReference type="GO" id="GO:0016787">
    <property type="term" value="F:hydrolase activity"/>
    <property type="evidence" value="ECO:0007669"/>
    <property type="project" value="UniProtKB-KW"/>
</dbReference>
<keyword evidence="1" id="KW-0547">Nucleotide-binding</keyword>
<keyword evidence="1" id="KW-0227">DNA damage</keyword>
<dbReference type="CDD" id="cd18809">
    <property type="entry name" value="SF1_C_RecD"/>
    <property type="match status" value="1"/>
</dbReference>
<dbReference type="GO" id="GO:0006310">
    <property type="term" value="P:DNA recombination"/>
    <property type="evidence" value="ECO:0007669"/>
    <property type="project" value="UniProtKB-KW"/>
</dbReference>
<keyword evidence="1" id="KW-0233">DNA recombination</keyword>
<dbReference type="Proteomes" id="UP000823388">
    <property type="component" value="Chromosome 5K"/>
</dbReference>
<evidence type="ECO:0000313" key="6">
    <source>
        <dbReference type="Proteomes" id="UP000823388"/>
    </source>
</evidence>
<dbReference type="GO" id="GO:0000723">
    <property type="term" value="P:telomere maintenance"/>
    <property type="evidence" value="ECO:0007669"/>
    <property type="project" value="InterPro"/>
</dbReference>
<dbReference type="InterPro" id="IPR010285">
    <property type="entry name" value="DNA_helicase_pif1-like_DEAD"/>
</dbReference>
<evidence type="ECO:0000259" key="3">
    <source>
        <dbReference type="Pfam" id="PF14214"/>
    </source>
</evidence>
<dbReference type="GO" id="GO:0043139">
    <property type="term" value="F:5'-3' DNA helicase activity"/>
    <property type="evidence" value="ECO:0007669"/>
    <property type="project" value="UniProtKB-EC"/>
</dbReference>
<evidence type="ECO:0000313" key="5">
    <source>
        <dbReference type="EMBL" id="KAG2597363.1"/>
    </source>
</evidence>
<comment type="cofactor">
    <cofactor evidence="1">
        <name>Mg(2+)</name>
        <dbReference type="ChEBI" id="CHEBI:18420"/>
    </cofactor>
</comment>
<dbReference type="FunFam" id="3.40.50.300:FF:002884">
    <property type="entry name" value="ATP-dependent DNA helicase"/>
    <property type="match status" value="1"/>
</dbReference>
<dbReference type="GO" id="GO:0006281">
    <property type="term" value="P:DNA repair"/>
    <property type="evidence" value="ECO:0007669"/>
    <property type="project" value="UniProtKB-KW"/>
</dbReference>
<evidence type="ECO:0000259" key="4">
    <source>
        <dbReference type="Pfam" id="PF21530"/>
    </source>
</evidence>
<dbReference type="Pfam" id="PF21530">
    <property type="entry name" value="Pif1_2B_dom"/>
    <property type="match status" value="1"/>
</dbReference>
<reference evidence="5" key="1">
    <citation type="submission" date="2020-05" db="EMBL/GenBank/DDBJ databases">
        <title>WGS assembly of Panicum virgatum.</title>
        <authorList>
            <person name="Lovell J.T."/>
            <person name="Jenkins J."/>
            <person name="Shu S."/>
            <person name="Juenger T.E."/>
            <person name="Schmutz J."/>
        </authorList>
    </citation>
    <scope>NUCLEOTIDE SEQUENCE</scope>
    <source>
        <strain evidence="5">AP13</strain>
    </source>
</reference>
<keyword evidence="1" id="KW-0378">Hydrolase</keyword>
<proteinExistence type="inferred from homology"/>
<keyword evidence="1" id="KW-0234">DNA repair</keyword>
<dbReference type="SUPFAM" id="SSF52540">
    <property type="entry name" value="P-loop containing nucleoside triphosphate hydrolases"/>
    <property type="match status" value="2"/>
</dbReference>